<proteinExistence type="predicted"/>
<evidence type="ECO:0000313" key="2">
    <source>
        <dbReference type="Proteomes" id="UP000004995"/>
    </source>
</evidence>
<evidence type="ECO:0000313" key="1">
    <source>
        <dbReference type="EnsemblPlants" id="KQL29358"/>
    </source>
</evidence>
<reference evidence="1" key="2">
    <citation type="submission" date="2018-08" db="UniProtKB">
        <authorList>
            <consortium name="EnsemblPlants"/>
        </authorList>
    </citation>
    <scope>IDENTIFICATION</scope>
    <source>
        <strain evidence="1">Yugu1</strain>
    </source>
</reference>
<keyword evidence="2" id="KW-1185">Reference proteome</keyword>
<accession>K3YYB9</accession>
<dbReference type="InParanoid" id="K3YYB9"/>
<dbReference type="HOGENOM" id="CLU_2836021_0_0_1"/>
<dbReference type="Gramene" id="KQL29358">
    <property type="protein sequence ID" value="KQL29358"/>
    <property type="gene ID" value="SETIT_019269mg"/>
</dbReference>
<dbReference type="EMBL" id="AGNK02000220">
    <property type="status" value="NOT_ANNOTATED_CDS"/>
    <property type="molecule type" value="Genomic_DNA"/>
</dbReference>
<dbReference type="Proteomes" id="UP000004995">
    <property type="component" value="Unassembled WGS sequence"/>
</dbReference>
<protein>
    <submittedName>
        <fullName evidence="1">Uncharacterized protein</fullName>
    </submittedName>
</protein>
<sequence>MAWTFSIALLPSTTKSFRFFLCAGKKWHWLMLVKLLFLLFKLLKFHQVSLLIVCKKQEEKHRTTIT</sequence>
<dbReference type="AlphaFoldDB" id="K3YYB9"/>
<reference evidence="2" key="1">
    <citation type="journal article" date="2012" name="Nat. Biotechnol.">
        <title>Reference genome sequence of the model plant Setaria.</title>
        <authorList>
            <person name="Bennetzen J.L."/>
            <person name="Schmutz J."/>
            <person name="Wang H."/>
            <person name="Percifield R."/>
            <person name="Hawkins J."/>
            <person name="Pontaroli A.C."/>
            <person name="Estep M."/>
            <person name="Feng L."/>
            <person name="Vaughn J.N."/>
            <person name="Grimwood J."/>
            <person name="Jenkins J."/>
            <person name="Barry K."/>
            <person name="Lindquist E."/>
            <person name="Hellsten U."/>
            <person name="Deshpande S."/>
            <person name="Wang X."/>
            <person name="Wu X."/>
            <person name="Mitros T."/>
            <person name="Triplett J."/>
            <person name="Yang X."/>
            <person name="Ye C.Y."/>
            <person name="Mauro-Herrera M."/>
            <person name="Wang L."/>
            <person name="Li P."/>
            <person name="Sharma M."/>
            <person name="Sharma R."/>
            <person name="Ronald P.C."/>
            <person name="Panaud O."/>
            <person name="Kellogg E.A."/>
            <person name="Brutnell T.P."/>
            <person name="Doust A.N."/>
            <person name="Tuskan G.A."/>
            <person name="Rokhsar D."/>
            <person name="Devos K.M."/>
        </authorList>
    </citation>
    <scope>NUCLEOTIDE SEQUENCE [LARGE SCALE GENOMIC DNA]</scope>
    <source>
        <strain evidence="2">cv. Yugu1</strain>
    </source>
</reference>
<dbReference type="EnsemblPlants" id="KQL29358">
    <property type="protein sequence ID" value="KQL29358"/>
    <property type="gene ID" value="SETIT_019269mg"/>
</dbReference>
<name>K3YYB9_SETIT</name>
<organism evidence="1 2">
    <name type="scientific">Setaria italica</name>
    <name type="common">Foxtail millet</name>
    <name type="synonym">Panicum italicum</name>
    <dbReference type="NCBI Taxonomy" id="4555"/>
    <lineage>
        <taxon>Eukaryota</taxon>
        <taxon>Viridiplantae</taxon>
        <taxon>Streptophyta</taxon>
        <taxon>Embryophyta</taxon>
        <taxon>Tracheophyta</taxon>
        <taxon>Spermatophyta</taxon>
        <taxon>Magnoliopsida</taxon>
        <taxon>Liliopsida</taxon>
        <taxon>Poales</taxon>
        <taxon>Poaceae</taxon>
        <taxon>PACMAD clade</taxon>
        <taxon>Panicoideae</taxon>
        <taxon>Panicodae</taxon>
        <taxon>Paniceae</taxon>
        <taxon>Cenchrinae</taxon>
        <taxon>Setaria</taxon>
    </lineage>
</organism>